<dbReference type="InterPro" id="IPR023091">
    <property type="entry name" value="MetalPrtase_cat_dom_sf_prd"/>
</dbReference>
<evidence type="ECO:0000256" key="5">
    <source>
        <dbReference type="ARBA" id="ARBA00022801"/>
    </source>
</evidence>
<name>A0A6N7PWS2_9BACT</name>
<keyword evidence="6 7" id="KW-0862">Zinc</keyword>
<reference evidence="8 9" key="1">
    <citation type="submission" date="2019-10" db="EMBL/GenBank/DDBJ databases">
        <title>A soil myxobacterium in the family Polyangiaceae.</title>
        <authorList>
            <person name="Li Y."/>
            <person name="Wang J."/>
        </authorList>
    </citation>
    <scope>NUCLEOTIDE SEQUENCE [LARGE SCALE GENOMIC DNA]</scope>
    <source>
        <strain evidence="8 9">DSM 14734</strain>
    </source>
</reference>
<comment type="function">
    <text evidence="7">Single strand-specific metallo-endoribonuclease involved in late-stage 70S ribosome quality control and in maturation of the 3' terminus of the 16S rRNA.</text>
</comment>
<dbReference type="EMBL" id="WJIE01000007">
    <property type="protein sequence ID" value="MRG95296.1"/>
    <property type="molecule type" value="Genomic_DNA"/>
</dbReference>
<evidence type="ECO:0000313" key="8">
    <source>
        <dbReference type="EMBL" id="MRG95296.1"/>
    </source>
</evidence>
<dbReference type="GO" id="GO:0005737">
    <property type="term" value="C:cytoplasm"/>
    <property type="evidence" value="ECO:0007669"/>
    <property type="project" value="UniProtKB-SubCell"/>
</dbReference>
<evidence type="ECO:0000313" key="9">
    <source>
        <dbReference type="Proteomes" id="UP000440224"/>
    </source>
</evidence>
<keyword evidence="7" id="KW-0690">Ribosome biogenesis</keyword>
<comment type="subcellular location">
    <subcellularLocation>
        <location evidence="7">Cytoplasm</location>
    </subcellularLocation>
</comment>
<keyword evidence="7" id="KW-0698">rRNA processing</keyword>
<evidence type="ECO:0000256" key="1">
    <source>
        <dbReference type="ARBA" id="ARBA00010875"/>
    </source>
</evidence>
<dbReference type="PANTHER" id="PTHR46986">
    <property type="entry name" value="ENDORIBONUCLEASE YBEY, CHLOROPLASTIC"/>
    <property type="match status" value="1"/>
</dbReference>
<organism evidence="8 9">
    <name type="scientific">Polyangium spumosum</name>
    <dbReference type="NCBI Taxonomy" id="889282"/>
    <lineage>
        <taxon>Bacteria</taxon>
        <taxon>Pseudomonadati</taxon>
        <taxon>Myxococcota</taxon>
        <taxon>Polyangia</taxon>
        <taxon>Polyangiales</taxon>
        <taxon>Polyangiaceae</taxon>
        <taxon>Polyangium</taxon>
    </lineage>
</organism>
<evidence type="ECO:0000256" key="7">
    <source>
        <dbReference type="HAMAP-Rule" id="MF_00009"/>
    </source>
</evidence>
<dbReference type="Proteomes" id="UP000440224">
    <property type="component" value="Unassembled WGS sequence"/>
</dbReference>
<dbReference type="InterPro" id="IPR020549">
    <property type="entry name" value="YbeY_CS"/>
</dbReference>
<feature type="binding site" evidence="7">
    <location>
        <position position="143"/>
    </location>
    <ligand>
        <name>Zn(2+)</name>
        <dbReference type="ChEBI" id="CHEBI:29105"/>
        <note>catalytic</note>
    </ligand>
</feature>
<dbReference type="PROSITE" id="PS01306">
    <property type="entry name" value="UPF0054"/>
    <property type="match status" value="1"/>
</dbReference>
<dbReference type="NCBIfam" id="TIGR00043">
    <property type="entry name" value="rRNA maturation RNase YbeY"/>
    <property type="match status" value="1"/>
</dbReference>
<evidence type="ECO:0000256" key="4">
    <source>
        <dbReference type="ARBA" id="ARBA00022759"/>
    </source>
</evidence>
<proteinExistence type="inferred from homology"/>
<dbReference type="InterPro" id="IPR002036">
    <property type="entry name" value="YbeY"/>
</dbReference>
<dbReference type="HAMAP" id="MF_00009">
    <property type="entry name" value="Endoribonucl_YbeY"/>
    <property type="match status" value="1"/>
</dbReference>
<dbReference type="GO" id="GO:0006364">
    <property type="term" value="P:rRNA processing"/>
    <property type="evidence" value="ECO:0007669"/>
    <property type="project" value="UniProtKB-UniRule"/>
</dbReference>
<comment type="cofactor">
    <cofactor evidence="7">
        <name>Zn(2+)</name>
        <dbReference type="ChEBI" id="CHEBI:29105"/>
    </cofactor>
    <text evidence="7">Binds 1 zinc ion.</text>
</comment>
<dbReference type="SUPFAM" id="SSF55486">
    <property type="entry name" value="Metalloproteases ('zincins'), catalytic domain"/>
    <property type="match status" value="1"/>
</dbReference>
<feature type="binding site" evidence="7">
    <location>
        <position position="147"/>
    </location>
    <ligand>
        <name>Zn(2+)</name>
        <dbReference type="ChEBI" id="CHEBI:29105"/>
        <note>catalytic</note>
    </ligand>
</feature>
<keyword evidence="5 7" id="KW-0378">Hydrolase</keyword>
<dbReference type="AlphaFoldDB" id="A0A6N7PWS2"/>
<comment type="caution">
    <text evidence="8">The sequence shown here is derived from an EMBL/GenBank/DDBJ whole genome shotgun (WGS) entry which is preliminary data.</text>
</comment>
<evidence type="ECO:0000256" key="2">
    <source>
        <dbReference type="ARBA" id="ARBA00022722"/>
    </source>
</evidence>
<dbReference type="GO" id="GO:0004222">
    <property type="term" value="F:metalloendopeptidase activity"/>
    <property type="evidence" value="ECO:0007669"/>
    <property type="project" value="InterPro"/>
</dbReference>
<gene>
    <name evidence="7 8" type="primary">ybeY</name>
    <name evidence="8" type="ORF">GF068_25755</name>
</gene>
<keyword evidence="7" id="KW-0963">Cytoplasm</keyword>
<dbReference type="Pfam" id="PF02130">
    <property type="entry name" value="YbeY"/>
    <property type="match status" value="1"/>
</dbReference>
<dbReference type="Gene3D" id="3.40.390.30">
    <property type="entry name" value="Metalloproteases ('zincins'), catalytic domain"/>
    <property type="match status" value="1"/>
</dbReference>
<evidence type="ECO:0000256" key="3">
    <source>
        <dbReference type="ARBA" id="ARBA00022723"/>
    </source>
</evidence>
<evidence type="ECO:0000256" key="6">
    <source>
        <dbReference type="ARBA" id="ARBA00022833"/>
    </source>
</evidence>
<accession>A0A6N7PWS2</accession>
<keyword evidence="9" id="KW-1185">Reference proteome</keyword>
<dbReference type="GO" id="GO:0008270">
    <property type="term" value="F:zinc ion binding"/>
    <property type="evidence" value="ECO:0007669"/>
    <property type="project" value="UniProtKB-UniRule"/>
</dbReference>
<sequence length="182" mass="19643">MATKKKGKSAPPAPAENVVEVATRGGPFEGASPAVIRRRAGKMLDHLGLKGVELSIALVDDQVIHELNRSYRHKDKPTDVLSFPLHERPAGWKPKGAKGAEIGAGWPHEGQLGDVILSIDTARRQAAEQGRTLLAELTMLLAHGLLHLVGYDHRTAAEDREMTARTRELEAAASARTTSVAR</sequence>
<feature type="binding site" evidence="7">
    <location>
        <position position="153"/>
    </location>
    <ligand>
        <name>Zn(2+)</name>
        <dbReference type="ChEBI" id="CHEBI:29105"/>
        <note>catalytic</note>
    </ligand>
</feature>
<comment type="similarity">
    <text evidence="1 7">Belongs to the endoribonuclease YbeY family.</text>
</comment>
<dbReference type="RefSeq" id="WP_338046569.1">
    <property type="nucleotide sequence ID" value="NZ_WJIE01000007.1"/>
</dbReference>
<keyword evidence="3 7" id="KW-0479">Metal-binding</keyword>
<dbReference type="EC" id="3.1.-.-" evidence="7"/>
<protein>
    <recommendedName>
        <fullName evidence="7">Endoribonuclease YbeY</fullName>
        <ecNumber evidence="7">3.1.-.-</ecNumber>
    </recommendedName>
</protein>
<keyword evidence="4 7" id="KW-0255">Endonuclease</keyword>
<keyword evidence="2 7" id="KW-0540">Nuclease</keyword>
<dbReference type="GO" id="GO:0004521">
    <property type="term" value="F:RNA endonuclease activity"/>
    <property type="evidence" value="ECO:0007669"/>
    <property type="project" value="UniProtKB-UniRule"/>
</dbReference>
<dbReference type="PANTHER" id="PTHR46986:SF1">
    <property type="entry name" value="ENDORIBONUCLEASE YBEY, CHLOROPLASTIC"/>
    <property type="match status" value="1"/>
</dbReference>